<dbReference type="InterPro" id="IPR004435">
    <property type="entry name" value="MobB_dom"/>
</dbReference>
<evidence type="ECO:0000313" key="2">
    <source>
        <dbReference type="EMBL" id="AGA90395.1"/>
    </source>
</evidence>
<feature type="domain" description="Molybdopterin-guanine dinucleotide biosynthesis protein B (MobB)" evidence="1">
    <location>
        <begin position="10"/>
        <end position="145"/>
    </location>
</feature>
<dbReference type="Gene3D" id="3.40.50.300">
    <property type="entry name" value="P-loop containing nucleotide triphosphate hydrolases"/>
    <property type="match status" value="1"/>
</dbReference>
<dbReference type="EMBL" id="CP003051">
    <property type="protein sequence ID" value="AGA90395.1"/>
    <property type="molecule type" value="Genomic_DNA"/>
</dbReference>
<accession>L0GYD4</accession>
<dbReference type="InterPro" id="IPR027417">
    <property type="entry name" value="P-loop_NTPase"/>
</dbReference>
<dbReference type="Pfam" id="PF03205">
    <property type="entry name" value="MobB"/>
    <property type="match status" value="1"/>
</dbReference>
<keyword evidence="3" id="KW-1185">Reference proteome</keyword>
<dbReference type="KEGG" id="tmb:Thimo_1617"/>
<dbReference type="PATRIC" id="fig|765912.4.peg.1589"/>
<dbReference type="HOGENOM" id="CLU_068199_2_1_6"/>
<organism evidence="2 3">
    <name type="scientific">Thioflavicoccus mobilis 8321</name>
    <dbReference type="NCBI Taxonomy" id="765912"/>
    <lineage>
        <taxon>Bacteria</taxon>
        <taxon>Pseudomonadati</taxon>
        <taxon>Pseudomonadota</taxon>
        <taxon>Gammaproteobacteria</taxon>
        <taxon>Chromatiales</taxon>
        <taxon>Chromatiaceae</taxon>
        <taxon>Thioflavicoccus</taxon>
    </lineage>
</organism>
<dbReference type="eggNOG" id="COG1763">
    <property type="taxonomic scope" value="Bacteria"/>
</dbReference>
<dbReference type="SUPFAM" id="SSF52540">
    <property type="entry name" value="P-loop containing nucleoside triphosphate hydrolases"/>
    <property type="match status" value="1"/>
</dbReference>
<dbReference type="NCBIfam" id="TIGR00176">
    <property type="entry name" value="mobB"/>
    <property type="match status" value="1"/>
</dbReference>
<gene>
    <name evidence="2" type="ORF">Thimo_1617</name>
</gene>
<name>L0GYD4_9GAMM</name>
<dbReference type="GO" id="GO:0005525">
    <property type="term" value="F:GTP binding"/>
    <property type="evidence" value="ECO:0007669"/>
    <property type="project" value="InterPro"/>
</dbReference>
<dbReference type="CDD" id="cd03116">
    <property type="entry name" value="MobB"/>
    <property type="match status" value="1"/>
</dbReference>
<proteinExistence type="predicted"/>
<dbReference type="PANTHER" id="PTHR40072">
    <property type="entry name" value="MOLYBDOPTERIN-GUANINE DINUCLEOTIDE BIOSYNTHESIS ADAPTER PROTEIN-RELATED"/>
    <property type="match status" value="1"/>
</dbReference>
<dbReference type="AlphaFoldDB" id="L0GYD4"/>
<dbReference type="RefSeq" id="WP_015280536.1">
    <property type="nucleotide sequence ID" value="NC_019940.1"/>
</dbReference>
<dbReference type="STRING" id="765912.Thimo_1617"/>
<dbReference type="PANTHER" id="PTHR40072:SF1">
    <property type="entry name" value="MOLYBDOPTERIN-GUANINE DINUCLEOTIDE BIOSYNTHESIS ADAPTER PROTEIN"/>
    <property type="match status" value="1"/>
</dbReference>
<protein>
    <submittedName>
        <fullName evidence="2">Molybdopterin-guanine dinucleotide biosynthesis protein MobB</fullName>
    </submittedName>
</protein>
<reference evidence="2 3" key="1">
    <citation type="submission" date="2011-09" db="EMBL/GenBank/DDBJ databases">
        <title>Complete sequence of chromosome of Thioflavicoccus mobilis 8321.</title>
        <authorList>
            <consortium name="US DOE Joint Genome Institute"/>
            <person name="Lucas S."/>
            <person name="Han J."/>
            <person name="Lapidus A."/>
            <person name="Cheng J.-F."/>
            <person name="Goodwin L."/>
            <person name="Pitluck S."/>
            <person name="Peters L."/>
            <person name="Ovchinnikova G."/>
            <person name="Lu M."/>
            <person name="Detter J.C."/>
            <person name="Han C."/>
            <person name="Tapia R."/>
            <person name="Land M."/>
            <person name="Hauser L."/>
            <person name="Kyrpides N."/>
            <person name="Ivanova N."/>
            <person name="Pagani I."/>
            <person name="Vogl K."/>
            <person name="Liu Z."/>
            <person name="Imhoff J."/>
            <person name="Thiel V."/>
            <person name="Frigaard N.-U."/>
            <person name="Bryant D."/>
            <person name="Woyke T."/>
        </authorList>
    </citation>
    <scope>NUCLEOTIDE SEQUENCE [LARGE SCALE GENOMIC DNA]</scope>
    <source>
        <strain evidence="2 3">8321</strain>
    </source>
</reference>
<evidence type="ECO:0000259" key="1">
    <source>
        <dbReference type="Pfam" id="PF03205"/>
    </source>
</evidence>
<dbReference type="GO" id="GO:0006777">
    <property type="term" value="P:Mo-molybdopterin cofactor biosynthetic process"/>
    <property type="evidence" value="ECO:0007669"/>
    <property type="project" value="InterPro"/>
</dbReference>
<dbReference type="Proteomes" id="UP000010816">
    <property type="component" value="Chromosome"/>
</dbReference>
<sequence>MAMARTLIPVVGFVAASGSGKTTLVKKLVPVLRERGLRIGYLKHAHHTFDLDRPGKDSHGVREAGASQTLLASRHRWALQVENPSEAAEPSLPDLMTHFDMTALDLILVEGFKHETIAKIEVYRHARGGALLYPEDPDIVAVATDGSLPAGHPPRLDLNDPAAVADFIELRLSEWGSEIGKVG</sequence>
<dbReference type="InterPro" id="IPR052539">
    <property type="entry name" value="MGD_biosynthesis_adapter"/>
</dbReference>
<evidence type="ECO:0000313" key="3">
    <source>
        <dbReference type="Proteomes" id="UP000010816"/>
    </source>
</evidence>